<name>A0ABX0X944_9BACT</name>
<organism evidence="5 6">
    <name type="scientific">Neolewinella antarctica</name>
    <dbReference type="NCBI Taxonomy" id="442734"/>
    <lineage>
        <taxon>Bacteria</taxon>
        <taxon>Pseudomonadati</taxon>
        <taxon>Bacteroidota</taxon>
        <taxon>Saprospiria</taxon>
        <taxon>Saprospirales</taxon>
        <taxon>Lewinellaceae</taxon>
        <taxon>Neolewinella</taxon>
    </lineage>
</organism>
<dbReference type="Gene3D" id="1.10.10.60">
    <property type="entry name" value="Homeodomain-like"/>
    <property type="match status" value="1"/>
</dbReference>
<dbReference type="Pfam" id="PF12833">
    <property type="entry name" value="HTH_18"/>
    <property type="match status" value="1"/>
</dbReference>
<comment type="caution">
    <text evidence="5">The sequence shown here is derived from an EMBL/GenBank/DDBJ whole genome shotgun (WGS) entry which is preliminary data.</text>
</comment>
<dbReference type="PANTHER" id="PTHR47893:SF1">
    <property type="entry name" value="REGULATORY PROTEIN PCHR"/>
    <property type="match status" value="1"/>
</dbReference>
<dbReference type="SUPFAM" id="SSF46689">
    <property type="entry name" value="Homeodomain-like"/>
    <property type="match status" value="2"/>
</dbReference>
<evidence type="ECO:0000313" key="6">
    <source>
        <dbReference type="Proteomes" id="UP000770785"/>
    </source>
</evidence>
<dbReference type="EMBL" id="JAATJH010000001">
    <property type="protein sequence ID" value="NJC25454.1"/>
    <property type="molecule type" value="Genomic_DNA"/>
</dbReference>
<dbReference type="SMART" id="SM00342">
    <property type="entry name" value="HTH_ARAC"/>
    <property type="match status" value="1"/>
</dbReference>
<proteinExistence type="predicted"/>
<evidence type="ECO:0000256" key="3">
    <source>
        <dbReference type="ARBA" id="ARBA00023163"/>
    </source>
</evidence>
<evidence type="ECO:0000313" key="5">
    <source>
        <dbReference type="EMBL" id="NJC25454.1"/>
    </source>
</evidence>
<dbReference type="InterPro" id="IPR020449">
    <property type="entry name" value="Tscrpt_reg_AraC-type_HTH"/>
</dbReference>
<keyword evidence="2" id="KW-0238">DNA-binding</keyword>
<protein>
    <submittedName>
        <fullName evidence="5">AraC-like DNA-binding protein</fullName>
    </submittedName>
</protein>
<evidence type="ECO:0000256" key="1">
    <source>
        <dbReference type="ARBA" id="ARBA00023015"/>
    </source>
</evidence>
<keyword evidence="1" id="KW-0805">Transcription regulation</keyword>
<sequence>MKTDMEDARVLELKRSDATEMVAEMARLLQLPLQLDCQKGFMELRDPVGTGKVMCYHTDKGLDTIIFNCELRVPIELKLRGNFSQPIFFYTAARGAVDVSCQRGDFTVKDLQATVHGAYGGDEYSIRLPAGEEILLMVSLVHRKVFFEKVECEILQIPPQLLRVVKGDEPDQDHFLFQDIYHLPAVDAVYSIIDHQEVGLLHSAHASAMIFENLFLLLNEYKRIHKSTNGRLVKEVNKINLIRAAEKVLIANLHDCPTIPNLARMVGVNQQTLKKGFRQLYGTTINGYLNDHRLNQASLLINGGNMSIAEVADAVGYSNGGYFSRKFKQKYGVPPSKFGSG</sequence>
<gene>
    <name evidence="5" type="ORF">GGR27_000935</name>
</gene>
<reference evidence="5 6" key="1">
    <citation type="submission" date="2020-03" db="EMBL/GenBank/DDBJ databases">
        <title>Genomic Encyclopedia of Type Strains, Phase IV (KMG-IV): sequencing the most valuable type-strain genomes for metagenomic binning, comparative biology and taxonomic classification.</title>
        <authorList>
            <person name="Goeker M."/>
        </authorList>
    </citation>
    <scope>NUCLEOTIDE SEQUENCE [LARGE SCALE GENOMIC DNA]</scope>
    <source>
        <strain evidence="5 6">DSM 105096</strain>
    </source>
</reference>
<dbReference type="InterPro" id="IPR018062">
    <property type="entry name" value="HTH_AraC-typ_CS"/>
</dbReference>
<dbReference type="Proteomes" id="UP000770785">
    <property type="component" value="Unassembled WGS sequence"/>
</dbReference>
<evidence type="ECO:0000259" key="4">
    <source>
        <dbReference type="PROSITE" id="PS01124"/>
    </source>
</evidence>
<dbReference type="PROSITE" id="PS01124">
    <property type="entry name" value="HTH_ARAC_FAMILY_2"/>
    <property type="match status" value="1"/>
</dbReference>
<keyword evidence="3" id="KW-0804">Transcription</keyword>
<dbReference type="InterPro" id="IPR009057">
    <property type="entry name" value="Homeodomain-like_sf"/>
</dbReference>
<evidence type="ECO:0000256" key="2">
    <source>
        <dbReference type="ARBA" id="ARBA00023125"/>
    </source>
</evidence>
<dbReference type="PROSITE" id="PS00041">
    <property type="entry name" value="HTH_ARAC_FAMILY_1"/>
    <property type="match status" value="1"/>
</dbReference>
<dbReference type="InterPro" id="IPR018060">
    <property type="entry name" value="HTH_AraC"/>
</dbReference>
<keyword evidence="6" id="KW-1185">Reference proteome</keyword>
<accession>A0ABX0X944</accession>
<dbReference type="InterPro" id="IPR053142">
    <property type="entry name" value="PchR_regulatory_protein"/>
</dbReference>
<feature type="domain" description="HTH araC/xylS-type" evidence="4">
    <location>
        <begin position="243"/>
        <end position="341"/>
    </location>
</feature>
<dbReference type="PANTHER" id="PTHR47893">
    <property type="entry name" value="REGULATORY PROTEIN PCHR"/>
    <property type="match status" value="1"/>
</dbReference>
<dbReference type="PRINTS" id="PR00032">
    <property type="entry name" value="HTHARAC"/>
</dbReference>